<comment type="function">
    <text evidence="3">Catalyzes phosphorolysis of the pyrimidine nucleosides uridine, thymidine and 2'-deoxyuridine with the formation of the corresponding pyrimidine base and ribose-1-phosphate.</text>
</comment>
<dbReference type="PIRSF" id="PIRSF000478">
    <property type="entry name" value="TP_PyNP"/>
    <property type="match status" value="1"/>
</dbReference>
<dbReference type="EC" id="2.4.2.2" evidence="6"/>
<dbReference type="InterPro" id="IPR013102">
    <property type="entry name" value="PYNP_C"/>
</dbReference>
<evidence type="ECO:0000256" key="5">
    <source>
        <dbReference type="ARBA" id="ARBA00011738"/>
    </source>
</evidence>
<evidence type="ECO:0000259" key="12">
    <source>
        <dbReference type="SMART" id="SM00941"/>
    </source>
</evidence>
<dbReference type="InterPro" id="IPR017872">
    <property type="entry name" value="Pyrmidine_PPase_CS"/>
</dbReference>
<dbReference type="InterPro" id="IPR036566">
    <property type="entry name" value="PYNP-like_C_sf"/>
</dbReference>
<dbReference type="PANTHER" id="PTHR10515">
    <property type="entry name" value="THYMIDINE PHOSPHORYLASE"/>
    <property type="match status" value="1"/>
</dbReference>
<sequence>MQTVDIIRKKRNGGELTAEEIQFLIKGFAKDEIPDYQMAAWAMAVFFRGMSDRETADLTLAMVESGEQVDLSQIEGRKVDKHSTGGVGDTTTLIVAPLVASAGVPVAKLSGRGLGHTGGTIDKLESFRGFTTGLSTEQFVKQVNELKIAVAGQTANLTPADKQLYALRDVTATVDSIPLIASSIMSKKIAGGADAIVLDVKTGKGAFMKDEESAVQLAEAMVGIGSRVGRQTVAVISDMNQPLGYAVGNALEVKEAIDTLQGRGPDDLTELSLTLGAHMVVLAGKTDSVTEARGLLEGKLKDGSALAKFKEFVEAQGGDPRAVDQTDLLPTVSRQVEVPAPEDGTIAQLEAEEIGLCAMQLGAGRATKEDRIDHAVGIVLHKKVGDVVSRGEAIATLHVNDESKVKAVQNRLLQAVTITKERIVPPRQIRSIVTERGVEKV</sequence>
<dbReference type="SMART" id="SM00941">
    <property type="entry name" value="PYNP_C"/>
    <property type="match status" value="1"/>
</dbReference>
<dbReference type="PANTHER" id="PTHR10515:SF0">
    <property type="entry name" value="THYMIDINE PHOSPHORYLASE"/>
    <property type="match status" value="1"/>
</dbReference>
<dbReference type="InterPro" id="IPR000312">
    <property type="entry name" value="Glycosyl_Trfase_fam3"/>
</dbReference>
<comment type="similarity">
    <text evidence="4">Belongs to the thymidine/pyrimidine-nucleoside phosphorylase family.</text>
</comment>
<dbReference type="NCBIfam" id="NF004747">
    <property type="entry name" value="PRK06078.1"/>
    <property type="match status" value="1"/>
</dbReference>
<evidence type="ECO:0000256" key="11">
    <source>
        <dbReference type="ARBA" id="ARBA00048525"/>
    </source>
</evidence>
<evidence type="ECO:0000256" key="7">
    <source>
        <dbReference type="ARBA" id="ARBA00014680"/>
    </source>
</evidence>
<evidence type="ECO:0000256" key="2">
    <source>
        <dbReference type="ARBA" id="ARBA00001958"/>
    </source>
</evidence>
<dbReference type="GO" id="GO:0006206">
    <property type="term" value="P:pyrimidine nucleobase metabolic process"/>
    <property type="evidence" value="ECO:0007669"/>
    <property type="project" value="InterPro"/>
</dbReference>
<dbReference type="SUPFAM" id="SSF52418">
    <property type="entry name" value="Nucleoside phosphorylase/phosphoribosyltransferase catalytic domain"/>
    <property type="match status" value="1"/>
</dbReference>
<comment type="subunit">
    <text evidence="5">Homodimer.</text>
</comment>
<dbReference type="NCBIfam" id="NF004490">
    <property type="entry name" value="PRK05820.1"/>
    <property type="match status" value="1"/>
</dbReference>
<evidence type="ECO:0000256" key="8">
    <source>
        <dbReference type="ARBA" id="ARBA00022676"/>
    </source>
</evidence>
<reference evidence="13" key="1">
    <citation type="journal article" date="2014" name="Int. J. Syst. Evol. Microbiol.">
        <title>Complete genome sequence of Corynebacterium casei LMG S-19264T (=DSM 44701T), isolated from a smear-ripened cheese.</title>
        <authorList>
            <consortium name="US DOE Joint Genome Institute (JGI-PGF)"/>
            <person name="Walter F."/>
            <person name="Albersmeier A."/>
            <person name="Kalinowski J."/>
            <person name="Ruckert C."/>
        </authorList>
    </citation>
    <scope>NUCLEOTIDE SEQUENCE</scope>
    <source>
        <strain evidence="13">CGMCC 1.15179</strain>
    </source>
</reference>
<dbReference type="GO" id="GO:0006213">
    <property type="term" value="P:pyrimidine nucleoside metabolic process"/>
    <property type="evidence" value="ECO:0007669"/>
    <property type="project" value="InterPro"/>
</dbReference>
<comment type="catalytic activity">
    <reaction evidence="10">
        <text>uridine + phosphate = alpha-D-ribose 1-phosphate + uracil</text>
        <dbReference type="Rhea" id="RHEA:24388"/>
        <dbReference type="ChEBI" id="CHEBI:16704"/>
        <dbReference type="ChEBI" id="CHEBI:17568"/>
        <dbReference type="ChEBI" id="CHEBI:43474"/>
        <dbReference type="ChEBI" id="CHEBI:57720"/>
        <dbReference type="EC" id="2.4.2.2"/>
    </reaction>
</comment>
<dbReference type="Pfam" id="PF07831">
    <property type="entry name" value="PYNP_C"/>
    <property type="match status" value="1"/>
</dbReference>
<dbReference type="NCBIfam" id="TIGR02644">
    <property type="entry name" value="Y_phosphoryl"/>
    <property type="match status" value="1"/>
</dbReference>
<evidence type="ECO:0000256" key="1">
    <source>
        <dbReference type="ARBA" id="ARBA00001066"/>
    </source>
</evidence>
<dbReference type="RefSeq" id="WP_188646825.1">
    <property type="nucleotide sequence ID" value="NZ_BMHQ01000003.1"/>
</dbReference>
<dbReference type="PROSITE" id="PS00647">
    <property type="entry name" value="THYMID_PHOSPHORYLASE"/>
    <property type="match status" value="1"/>
</dbReference>
<dbReference type="EMBL" id="BMHQ01000003">
    <property type="protein sequence ID" value="GGE10820.1"/>
    <property type="molecule type" value="Genomic_DNA"/>
</dbReference>
<protein>
    <recommendedName>
        <fullName evidence="7">Pyrimidine-nucleoside phosphorylase</fullName>
        <ecNumber evidence="6">2.4.2.2</ecNumber>
    </recommendedName>
</protein>
<comment type="catalytic activity">
    <reaction evidence="11">
        <text>thymidine + phosphate = 2-deoxy-alpha-D-ribose 1-phosphate + thymine</text>
        <dbReference type="Rhea" id="RHEA:16037"/>
        <dbReference type="ChEBI" id="CHEBI:17748"/>
        <dbReference type="ChEBI" id="CHEBI:17821"/>
        <dbReference type="ChEBI" id="CHEBI:43474"/>
        <dbReference type="ChEBI" id="CHEBI:57259"/>
        <dbReference type="EC" id="2.4.2.2"/>
    </reaction>
</comment>
<evidence type="ECO:0000256" key="3">
    <source>
        <dbReference type="ARBA" id="ARBA00003877"/>
    </source>
</evidence>
<keyword evidence="14" id="KW-1185">Reference proteome</keyword>
<dbReference type="Gene3D" id="3.90.1170.30">
    <property type="entry name" value="Pyrimidine nucleoside phosphorylase-like, C-terminal domain"/>
    <property type="match status" value="1"/>
</dbReference>
<comment type="catalytic activity">
    <reaction evidence="1">
        <text>2'-deoxyuridine + phosphate = 2-deoxy-alpha-D-ribose 1-phosphate + uracil</text>
        <dbReference type="Rhea" id="RHEA:22824"/>
        <dbReference type="ChEBI" id="CHEBI:16450"/>
        <dbReference type="ChEBI" id="CHEBI:17568"/>
        <dbReference type="ChEBI" id="CHEBI:43474"/>
        <dbReference type="ChEBI" id="CHEBI:57259"/>
        <dbReference type="EC" id="2.4.2.2"/>
    </reaction>
</comment>
<dbReference type="GO" id="GO:0004645">
    <property type="term" value="F:1,4-alpha-oligoglucan phosphorylase activity"/>
    <property type="evidence" value="ECO:0007669"/>
    <property type="project" value="InterPro"/>
</dbReference>
<reference evidence="13" key="2">
    <citation type="submission" date="2020-09" db="EMBL/GenBank/DDBJ databases">
        <authorList>
            <person name="Sun Q."/>
            <person name="Zhou Y."/>
        </authorList>
    </citation>
    <scope>NUCLEOTIDE SEQUENCE</scope>
    <source>
        <strain evidence="13">CGMCC 1.15179</strain>
    </source>
</reference>
<dbReference type="InterPro" id="IPR018090">
    <property type="entry name" value="Pyrmidine_PPas_bac/euk"/>
</dbReference>
<dbReference type="SUPFAM" id="SSF54680">
    <property type="entry name" value="Pyrimidine nucleoside phosphorylase C-terminal domain"/>
    <property type="match status" value="1"/>
</dbReference>
<comment type="cofactor">
    <cofactor evidence="2">
        <name>K(+)</name>
        <dbReference type="ChEBI" id="CHEBI:29103"/>
    </cofactor>
</comment>
<dbReference type="Proteomes" id="UP000625210">
    <property type="component" value="Unassembled WGS sequence"/>
</dbReference>
<proteinExistence type="inferred from homology"/>
<evidence type="ECO:0000256" key="10">
    <source>
        <dbReference type="ARBA" id="ARBA00048453"/>
    </source>
</evidence>
<gene>
    <name evidence="13" type="primary">pdp</name>
    <name evidence="13" type="ORF">GCM10011571_10160</name>
</gene>
<evidence type="ECO:0000313" key="13">
    <source>
        <dbReference type="EMBL" id="GGE10820.1"/>
    </source>
</evidence>
<dbReference type="InterPro" id="IPR036320">
    <property type="entry name" value="Glycosyl_Trfase_fam3_N_dom_sf"/>
</dbReference>
<dbReference type="InterPro" id="IPR000053">
    <property type="entry name" value="Thymidine/pyrmidine_PPase"/>
</dbReference>
<name>A0A8J2VBR5_9BACL</name>
<dbReference type="GO" id="GO:0009032">
    <property type="term" value="F:thymidine phosphorylase activity"/>
    <property type="evidence" value="ECO:0007669"/>
    <property type="project" value="TreeGrafter"/>
</dbReference>
<dbReference type="Gene3D" id="1.20.970.10">
    <property type="entry name" value="Transferase, Pyrimidine Nucleoside Phosphorylase, Chain C"/>
    <property type="match status" value="1"/>
</dbReference>
<dbReference type="Pfam" id="PF00591">
    <property type="entry name" value="Glycos_transf_3"/>
    <property type="match status" value="1"/>
</dbReference>
<evidence type="ECO:0000256" key="6">
    <source>
        <dbReference type="ARBA" id="ARBA00011889"/>
    </source>
</evidence>
<evidence type="ECO:0000313" key="14">
    <source>
        <dbReference type="Proteomes" id="UP000625210"/>
    </source>
</evidence>
<accession>A0A8J2VBR5</accession>
<dbReference type="InterPro" id="IPR035902">
    <property type="entry name" value="Nuc_phospho_transferase"/>
</dbReference>
<dbReference type="AlphaFoldDB" id="A0A8J2VBR5"/>
<dbReference type="GO" id="GO:0005829">
    <property type="term" value="C:cytosol"/>
    <property type="evidence" value="ECO:0007669"/>
    <property type="project" value="TreeGrafter"/>
</dbReference>
<feature type="domain" description="Pyrimidine nucleoside phosphorylase C-terminal" evidence="12">
    <location>
        <begin position="345"/>
        <end position="419"/>
    </location>
</feature>
<comment type="caution">
    <text evidence="13">The sequence shown here is derived from an EMBL/GenBank/DDBJ whole genome shotgun (WGS) entry which is preliminary data.</text>
</comment>
<dbReference type="SUPFAM" id="SSF47648">
    <property type="entry name" value="Nucleoside phosphorylase/phosphoribosyltransferase N-terminal domain"/>
    <property type="match status" value="1"/>
</dbReference>
<keyword evidence="8" id="KW-0328">Glycosyltransferase</keyword>
<dbReference type="FunFam" id="3.40.1030.10:FF:000003">
    <property type="entry name" value="Pyrimidine-nucleoside phosphorylase"/>
    <property type="match status" value="1"/>
</dbReference>
<dbReference type="Gene3D" id="3.40.1030.10">
    <property type="entry name" value="Nucleoside phosphorylase/phosphoribosyltransferase catalytic domain"/>
    <property type="match status" value="1"/>
</dbReference>
<organism evidence="13 14">
    <name type="scientific">Marinithermofilum abyssi</name>
    <dbReference type="NCBI Taxonomy" id="1571185"/>
    <lineage>
        <taxon>Bacteria</taxon>
        <taxon>Bacillati</taxon>
        <taxon>Bacillota</taxon>
        <taxon>Bacilli</taxon>
        <taxon>Bacillales</taxon>
        <taxon>Thermoactinomycetaceae</taxon>
        <taxon>Marinithermofilum</taxon>
    </lineage>
</organism>
<evidence type="ECO:0000256" key="4">
    <source>
        <dbReference type="ARBA" id="ARBA00006915"/>
    </source>
</evidence>
<dbReference type="Pfam" id="PF02885">
    <property type="entry name" value="Glycos_trans_3N"/>
    <property type="match status" value="1"/>
</dbReference>
<keyword evidence="9" id="KW-0808">Transferase</keyword>
<evidence type="ECO:0000256" key="9">
    <source>
        <dbReference type="ARBA" id="ARBA00022679"/>
    </source>
</evidence>
<dbReference type="InterPro" id="IPR017459">
    <property type="entry name" value="Glycosyl_Trfase_fam3_N_dom"/>
</dbReference>